<evidence type="ECO:0000313" key="1">
    <source>
        <dbReference type="EMBL" id="GBL88664.1"/>
    </source>
</evidence>
<dbReference type="AlphaFoldDB" id="A0A4Y2BC26"/>
<proteinExistence type="predicted"/>
<accession>A0A4Y2BC26</accession>
<dbReference type="Proteomes" id="UP000499080">
    <property type="component" value="Unassembled WGS sequence"/>
</dbReference>
<evidence type="ECO:0000313" key="2">
    <source>
        <dbReference type="Proteomes" id="UP000499080"/>
    </source>
</evidence>
<sequence>MNVDFNFFDPKSQVKKKLKKKAMDIWQESWFNSTKGRVMREFFDRPKKLKGDIFLNQIFAGHGIFKTYQNGFSGKTEKGNCGADKGDAKHLFLEGGI</sequence>
<protein>
    <submittedName>
        <fullName evidence="1">Uncharacterized protein</fullName>
    </submittedName>
</protein>
<gene>
    <name evidence="1" type="ORF">AVEN_195652_1</name>
</gene>
<reference evidence="1 2" key="1">
    <citation type="journal article" date="2019" name="Sci. Rep.">
        <title>Orb-weaving spider Araneus ventricosus genome elucidates the spidroin gene catalogue.</title>
        <authorList>
            <person name="Kono N."/>
            <person name="Nakamura H."/>
            <person name="Ohtoshi R."/>
            <person name="Moran D.A.P."/>
            <person name="Shinohara A."/>
            <person name="Yoshida Y."/>
            <person name="Fujiwara M."/>
            <person name="Mori M."/>
            <person name="Tomita M."/>
            <person name="Arakawa K."/>
        </authorList>
    </citation>
    <scope>NUCLEOTIDE SEQUENCE [LARGE SCALE GENOMIC DNA]</scope>
</reference>
<organism evidence="1 2">
    <name type="scientific">Araneus ventricosus</name>
    <name type="common">Orbweaver spider</name>
    <name type="synonym">Epeira ventricosa</name>
    <dbReference type="NCBI Taxonomy" id="182803"/>
    <lineage>
        <taxon>Eukaryota</taxon>
        <taxon>Metazoa</taxon>
        <taxon>Ecdysozoa</taxon>
        <taxon>Arthropoda</taxon>
        <taxon>Chelicerata</taxon>
        <taxon>Arachnida</taxon>
        <taxon>Araneae</taxon>
        <taxon>Araneomorphae</taxon>
        <taxon>Entelegynae</taxon>
        <taxon>Araneoidea</taxon>
        <taxon>Araneidae</taxon>
        <taxon>Araneus</taxon>
    </lineage>
</organism>
<dbReference type="EMBL" id="BGPR01000061">
    <property type="protein sequence ID" value="GBL88664.1"/>
    <property type="molecule type" value="Genomic_DNA"/>
</dbReference>
<comment type="caution">
    <text evidence="1">The sequence shown here is derived from an EMBL/GenBank/DDBJ whole genome shotgun (WGS) entry which is preliminary data.</text>
</comment>
<name>A0A4Y2BC26_ARAVE</name>
<keyword evidence="2" id="KW-1185">Reference proteome</keyword>